<protein>
    <submittedName>
        <fullName evidence="2">Uncharacterized protein</fullName>
    </submittedName>
</protein>
<proteinExistence type="predicted"/>
<evidence type="ECO:0000256" key="1">
    <source>
        <dbReference type="SAM" id="MobiDB-lite"/>
    </source>
</evidence>
<dbReference type="EMBL" id="SRMA01025617">
    <property type="protein sequence ID" value="TRY92419.1"/>
    <property type="molecule type" value="Genomic_DNA"/>
</dbReference>
<gene>
    <name evidence="2" type="ORF">DNTS_007201</name>
</gene>
<organism evidence="2 3">
    <name type="scientific">Danionella cerebrum</name>
    <dbReference type="NCBI Taxonomy" id="2873325"/>
    <lineage>
        <taxon>Eukaryota</taxon>
        <taxon>Metazoa</taxon>
        <taxon>Chordata</taxon>
        <taxon>Craniata</taxon>
        <taxon>Vertebrata</taxon>
        <taxon>Euteleostomi</taxon>
        <taxon>Actinopterygii</taxon>
        <taxon>Neopterygii</taxon>
        <taxon>Teleostei</taxon>
        <taxon>Ostariophysi</taxon>
        <taxon>Cypriniformes</taxon>
        <taxon>Danionidae</taxon>
        <taxon>Danioninae</taxon>
        <taxon>Danionella</taxon>
    </lineage>
</organism>
<feature type="region of interest" description="Disordered" evidence="1">
    <location>
        <begin position="66"/>
        <end position="96"/>
    </location>
</feature>
<feature type="compositionally biased region" description="Basic and acidic residues" evidence="1">
    <location>
        <begin position="68"/>
        <end position="85"/>
    </location>
</feature>
<name>A0A553QR08_9TELE</name>
<evidence type="ECO:0000313" key="3">
    <source>
        <dbReference type="Proteomes" id="UP000316079"/>
    </source>
</evidence>
<reference evidence="2 3" key="1">
    <citation type="journal article" date="2019" name="Sci. Data">
        <title>Hybrid genome assembly and annotation of Danionella translucida.</title>
        <authorList>
            <person name="Kadobianskyi M."/>
            <person name="Schulze L."/>
            <person name="Schuelke M."/>
            <person name="Judkewitz B."/>
        </authorList>
    </citation>
    <scope>NUCLEOTIDE SEQUENCE [LARGE SCALE GENOMIC DNA]</scope>
    <source>
        <strain evidence="2 3">Bolton</strain>
    </source>
</reference>
<evidence type="ECO:0000313" key="2">
    <source>
        <dbReference type="EMBL" id="TRY92419.1"/>
    </source>
</evidence>
<keyword evidence="3" id="KW-1185">Reference proteome</keyword>
<dbReference type="AlphaFoldDB" id="A0A553QR08"/>
<sequence>MEHPGVKCKKAGRDYGESEGVNHRTDYLVLIHTTLISLVRTSSKDSYEASYWLLFGYLSPSLMITQHSHGDSDRPAAHPGARYDDGGADATLYASV</sequence>
<dbReference type="Proteomes" id="UP000316079">
    <property type="component" value="Unassembled WGS sequence"/>
</dbReference>
<comment type="caution">
    <text evidence="2">The sequence shown here is derived from an EMBL/GenBank/DDBJ whole genome shotgun (WGS) entry which is preliminary data.</text>
</comment>
<accession>A0A553QR08</accession>